<evidence type="ECO:0000313" key="2">
    <source>
        <dbReference type="EMBL" id="EAR22382.1"/>
    </source>
</evidence>
<proteinExistence type="predicted"/>
<protein>
    <recommendedName>
        <fullName evidence="4">Proline rich signal peptide protein</fullName>
    </recommendedName>
</protein>
<dbReference type="Proteomes" id="UP000003374">
    <property type="component" value="Unassembled WGS sequence"/>
</dbReference>
<dbReference type="eggNOG" id="ENOG502ZZV8">
    <property type="taxonomic scope" value="Bacteria"/>
</dbReference>
<reference evidence="2 3" key="1">
    <citation type="submission" date="2006-02" db="EMBL/GenBank/DDBJ databases">
        <authorList>
            <person name="Waterbury J."/>
            <person name="Ferriera S."/>
            <person name="Johnson J."/>
            <person name="Kravitz S."/>
            <person name="Halpern A."/>
            <person name="Remington K."/>
            <person name="Beeson K."/>
            <person name="Tran B."/>
            <person name="Rogers Y.-H."/>
            <person name="Friedman R."/>
            <person name="Venter J.C."/>
        </authorList>
    </citation>
    <scope>NUCLEOTIDE SEQUENCE [LARGE SCALE GENOMIC DNA]</scope>
    <source>
        <strain evidence="2 3">Nb-231</strain>
    </source>
</reference>
<organism evidence="2 3">
    <name type="scientific">Nitrococcus mobilis Nb-231</name>
    <dbReference type="NCBI Taxonomy" id="314278"/>
    <lineage>
        <taxon>Bacteria</taxon>
        <taxon>Pseudomonadati</taxon>
        <taxon>Pseudomonadota</taxon>
        <taxon>Gammaproteobacteria</taxon>
        <taxon>Chromatiales</taxon>
        <taxon>Ectothiorhodospiraceae</taxon>
        <taxon>Nitrococcus</taxon>
    </lineage>
</organism>
<dbReference type="AlphaFoldDB" id="A4BP81"/>
<keyword evidence="1" id="KW-0732">Signal</keyword>
<accession>A4BP81</accession>
<dbReference type="EMBL" id="AAOF01000003">
    <property type="protein sequence ID" value="EAR22382.1"/>
    <property type="molecule type" value="Genomic_DNA"/>
</dbReference>
<name>A4BP81_9GAMM</name>
<dbReference type="RefSeq" id="WP_005002690.1">
    <property type="nucleotide sequence ID" value="NZ_CH672427.1"/>
</dbReference>
<dbReference type="HOGENOM" id="CLU_070058_2_0_6"/>
<evidence type="ECO:0000313" key="3">
    <source>
        <dbReference type="Proteomes" id="UP000003374"/>
    </source>
</evidence>
<feature type="chain" id="PRO_5002665483" description="Proline rich signal peptide protein" evidence="1">
    <location>
        <begin position="31"/>
        <end position="198"/>
    </location>
</feature>
<keyword evidence="3" id="KW-1185">Reference proteome</keyword>
<sequence>MTTATSYFRCNTRAQLLAFLLALVTTLASAGADGEFRIRAGAISLQEGVYYLDAEVEYHLSEAAQEALDNGVPLYVELEIKVIRPRWWSWGWLDEVVAELTQRYRLQYHALSQRYMLTAINSGETRSFRRLQTMLVELGNIQRLPVIDAELLQAPQQYRVRARARLDLDALPQPLRTVIYLSPEWRLVSDWQQWQLGS</sequence>
<evidence type="ECO:0000256" key="1">
    <source>
        <dbReference type="SAM" id="SignalP"/>
    </source>
</evidence>
<evidence type="ECO:0008006" key="4">
    <source>
        <dbReference type="Google" id="ProtNLM"/>
    </source>
</evidence>
<dbReference type="InterPro" id="IPR025500">
    <property type="entry name" value="DUF4390"/>
</dbReference>
<dbReference type="Pfam" id="PF14334">
    <property type="entry name" value="DUF4390"/>
    <property type="match status" value="1"/>
</dbReference>
<dbReference type="STRING" id="314278.NB231_11619"/>
<feature type="signal peptide" evidence="1">
    <location>
        <begin position="1"/>
        <end position="30"/>
    </location>
</feature>
<gene>
    <name evidence="2" type="ORF">NB231_11619</name>
</gene>
<comment type="caution">
    <text evidence="2">The sequence shown here is derived from an EMBL/GenBank/DDBJ whole genome shotgun (WGS) entry which is preliminary data.</text>
</comment>